<dbReference type="AlphaFoldDB" id="A0A6A4HY39"/>
<reference evidence="1" key="1">
    <citation type="journal article" date="2019" name="Environ. Microbiol.">
        <title>Fungal ecological strategies reflected in gene transcription - a case study of two litter decomposers.</title>
        <authorList>
            <person name="Barbi F."/>
            <person name="Kohler A."/>
            <person name="Barry K."/>
            <person name="Baskaran P."/>
            <person name="Daum C."/>
            <person name="Fauchery L."/>
            <person name="Ihrmark K."/>
            <person name="Kuo A."/>
            <person name="LaButti K."/>
            <person name="Lipzen A."/>
            <person name="Morin E."/>
            <person name="Grigoriev I.V."/>
            <person name="Henrissat B."/>
            <person name="Lindahl B."/>
            <person name="Martin F."/>
        </authorList>
    </citation>
    <scope>NUCLEOTIDE SEQUENCE</scope>
    <source>
        <strain evidence="1">JB14</strain>
    </source>
</reference>
<protein>
    <submittedName>
        <fullName evidence="1">Uncharacterized protein</fullName>
    </submittedName>
</protein>
<sequence length="124" mass="13435">MFFENLEVQARDLPSASSIVLTRRADTIPSVASSAPPLSPSSAQDPFRARMEATLLGKLFVSLINGQMKVHRRSSTPPSQVALSAFRRRRLAVLMCMSKMAVSVSAVSILFQGLSLVLNSKIST</sequence>
<name>A0A6A4HY39_9AGAR</name>
<accession>A0A6A4HY39</accession>
<evidence type="ECO:0000313" key="2">
    <source>
        <dbReference type="Proteomes" id="UP000799118"/>
    </source>
</evidence>
<dbReference type="Proteomes" id="UP000799118">
    <property type="component" value="Unassembled WGS sequence"/>
</dbReference>
<dbReference type="EMBL" id="ML769428">
    <property type="protein sequence ID" value="KAE9403126.1"/>
    <property type="molecule type" value="Genomic_DNA"/>
</dbReference>
<evidence type="ECO:0000313" key="1">
    <source>
        <dbReference type="EMBL" id="KAE9403126.1"/>
    </source>
</evidence>
<dbReference type="OrthoDB" id="10248812at2759"/>
<keyword evidence="2" id="KW-1185">Reference proteome</keyword>
<organism evidence="1 2">
    <name type="scientific">Gymnopus androsaceus JB14</name>
    <dbReference type="NCBI Taxonomy" id="1447944"/>
    <lineage>
        <taxon>Eukaryota</taxon>
        <taxon>Fungi</taxon>
        <taxon>Dikarya</taxon>
        <taxon>Basidiomycota</taxon>
        <taxon>Agaricomycotina</taxon>
        <taxon>Agaricomycetes</taxon>
        <taxon>Agaricomycetidae</taxon>
        <taxon>Agaricales</taxon>
        <taxon>Marasmiineae</taxon>
        <taxon>Omphalotaceae</taxon>
        <taxon>Gymnopus</taxon>
    </lineage>
</organism>
<gene>
    <name evidence="1" type="ORF">BT96DRAFT_505094</name>
</gene>
<proteinExistence type="predicted"/>